<reference evidence="2 3" key="1">
    <citation type="submission" date="2023-10" db="EMBL/GenBank/DDBJ databases">
        <title>Glaciecola aquimarina strain GGW-M5 nov., isolated from a coastal seawater.</title>
        <authorList>
            <person name="Bayburt H."/>
            <person name="Kim J.M."/>
            <person name="Choi B.J."/>
            <person name="Jeon C.O."/>
        </authorList>
    </citation>
    <scope>NUCLEOTIDE SEQUENCE [LARGE SCALE GENOMIC DNA]</scope>
    <source>
        <strain evidence="2 3">KCTC 32108</strain>
    </source>
</reference>
<dbReference type="Gene3D" id="3.40.50.1970">
    <property type="match status" value="1"/>
</dbReference>
<dbReference type="NCBIfam" id="NF033503">
    <property type="entry name" value="LarB"/>
    <property type="match status" value="1"/>
</dbReference>
<proteinExistence type="predicted"/>
<organism evidence="2 3">
    <name type="scientific">Paraglaciecola aquimarina</name>
    <dbReference type="NCBI Taxonomy" id="1235557"/>
    <lineage>
        <taxon>Bacteria</taxon>
        <taxon>Pseudomonadati</taxon>
        <taxon>Pseudomonadota</taxon>
        <taxon>Gammaproteobacteria</taxon>
        <taxon>Alteromonadales</taxon>
        <taxon>Alteromonadaceae</taxon>
        <taxon>Paraglaciecola</taxon>
    </lineage>
</organism>
<dbReference type="Proteomes" id="UP001247805">
    <property type="component" value="Unassembled WGS sequence"/>
</dbReference>
<accession>A0ABU3SZD3</accession>
<keyword evidence="3" id="KW-1185">Reference proteome</keyword>
<dbReference type="InterPro" id="IPR000031">
    <property type="entry name" value="PurE_dom"/>
</dbReference>
<feature type="domain" description="PurE" evidence="1">
    <location>
        <begin position="86"/>
        <end position="218"/>
    </location>
</feature>
<evidence type="ECO:0000313" key="2">
    <source>
        <dbReference type="EMBL" id="MDU0355375.1"/>
    </source>
</evidence>
<dbReference type="EMBL" id="JAWDIO010000002">
    <property type="protein sequence ID" value="MDU0355375.1"/>
    <property type="molecule type" value="Genomic_DNA"/>
</dbReference>
<sequence>MDSFIWDKDRKSRTGVAEAVLCSHKSSQDLQSIIRFNIEHTNRVLFTRLSAQQWEILPAELQQQLDYDKCSLTAMLNVAATLAPSQEVCIVTAGTSDLAIAKEAQRTLAFNGYQAPIIADVGVAGLWRLMDRIEDIRQYKIIIALAGMEGALFSVLAGLVRAPIIAVPTSVGYGVSAGGELALNSALGSCSPGILTVNIDNGFGAANAAIKIINQFTTSP</sequence>
<dbReference type="SUPFAM" id="SSF52255">
    <property type="entry name" value="N5-CAIR mutase (phosphoribosylaminoimidazole carboxylase, PurE)"/>
    <property type="match status" value="1"/>
</dbReference>
<protein>
    <submittedName>
        <fullName evidence="2">Nickel pincer cofactor biosynthesis protein LarB</fullName>
    </submittedName>
</protein>
<gene>
    <name evidence="2" type="primary">larB</name>
    <name evidence="2" type="ORF">RS130_16995</name>
</gene>
<dbReference type="PANTHER" id="PTHR43064:SF1">
    <property type="entry name" value="SLL1489 PROTEIN"/>
    <property type="match status" value="1"/>
</dbReference>
<name>A0ABU3SZD3_9ALTE</name>
<dbReference type="RefSeq" id="WP_316026916.1">
    <property type="nucleotide sequence ID" value="NZ_JAWDIO010000002.1"/>
</dbReference>
<dbReference type="PANTHER" id="PTHR43064">
    <property type="entry name" value="PHOSPHORIBOSYLAMINOIMIDAZOLE CARBOXYLASE-RELATED"/>
    <property type="match status" value="1"/>
</dbReference>
<comment type="caution">
    <text evidence="2">The sequence shown here is derived from an EMBL/GenBank/DDBJ whole genome shotgun (WGS) entry which is preliminary data.</text>
</comment>
<dbReference type="InterPro" id="IPR039476">
    <property type="entry name" value="P2CMN_synthase_LarB"/>
</dbReference>
<dbReference type="Pfam" id="PF00731">
    <property type="entry name" value="AIRC"/>
    <property type="match status" value="1"/>
</dbReference>
<evidence type="ECO:0000259" key="1">
    <source>
        <dbReference type="SMART" id="SM01001"/>
    </source>
</evidence>
<evidence type="ECO:0000313" key="3">
    <source>
        <dbReference type="Proteomes" id="UP001247805"/>
    </source>
</evidence>
<dbReference type="SMART" id="SM01001">
    <property type="entry name" value="AIRC"/>
    <property type="match status" value="1"/>
</dbReference>